<dbReference type="InterPro" id="IPR037465">
    <property type="entry name" value="YlxR"/>
</dbReference>
<dbReference type="InterPro" id="IPR035931">
    <property type="entry name" value="YlxR-like_sf"/>
</dbReference>
<dbReference type="Gene3D" id="3.30.1230.10">
    <property type="entry name" value="YlxR-like"/>
    <property type="match status" value="1"/>
</dbReference>
<dbReference type="InterPro" id="IPR007393">
    <property type="entry name" value="YlxR_dom"/>
</dbReference>
<dbReference type="RefSeq" id="WP_083968753.1">
    <property type="nucleotide sequence ID" value="NZ_BAAAKD010000041.1"/>
</dbReference>
<dbReference type="SUPFAM" id="SSF64376">
    <property type="entry name" value="YlxR-like"/>
    <property type="match status" value="1"/>
</dbReference>
<dbReference type="Pfam" id="PF04296">
    <property type="entry name" value="YlxR"/>
    <property type="match status" value="1"/>
</dbReference>
<dbReference type="Proteomes" id="UP000271708">
    <property type="component" value="Chromosome"/>
</dbReference>
<evidence type="ECO:0000259" key="2">
    <source>
        <dbReference type="Pfam" id="PF04296"/>
    </source>
</evidence>
<evidence type="ECO:0000313" key="3">
    <source>
        <dbReference type="EMBL" id="QFQ30473.2"/>
    </source>
</evidence>
<dbReference type="EMBL" id="CP044548">
    <property type="protein sequence ID" value="QFQ30473.2"/>
    <property type="molecule type" value="Genomic_DNA"/>
</dbReference>
<feature type="region of interest" description="Disordered" evidence="1">
    <location>
        <begin position="1"/>
        <end position="25"/>
    </location>
</feature>
<gene>
    <name evidence="3" type="ORF">EEW87_009470</name>
</gene>
<sequence>MPDAAGGRARLEETDRTGLRAPAAPSGPLRTCIGCRGTDSRSILLRVVAETHPDGLTVLVPDPRRRAPGRGAWLHPDLRCFDLAVRRRAFARALRCSPGGIDDLRSWVADHAQR</sequence>
<feature type="compositionally biased region" description="Basic and acidic residues" evidence="1">
    <location>
        <begin position="9"/>
        <end position="18"/>
    </location>
</feature>
<accession>A0A5P8FMV3</accession>
<dbReference type="GeneID" id="59161393"/>
<proteinExistence type="predicted"/>
<reference evidence="3 4" key="1">
    <citation type="submission" date="2019-09" db="EMBL/GenBank/DDBJ databases">
        <title>Complete Genome Sequence of Janibacter melonis M714 with both human health impact and industrial applications.</title>
        <authorList>
            <person name="Jin M."/>
            <person name="Zhao Q.R."/>
        </authorList>
    </citation>
    <scope>NUCLEOTIDE SEQUENCE [LARGE SCALE GENOMIC DNA]</scope>
    <source>
        <strain evidence="3 4">M714</strain>
    </source>
</reference>
<dbReference type="KEGG" id="jme:EEW87_009470"/>
<organism evidence="3 4">
    <name type="scientific">Janibacter melonis</name>
    <dbReference type="NCBI Taxonomy" id="262209"/>
    <lineage>
        <taxon>Bacteria</taxon>
        <taxon>Bacillati</taxon>
        <taxon>Actinomycetota</taxon>
        <taxon>Actinomycetes</taxon>
        <taxon>Micrococcales</taxon>
        <taxon>Intrasporangiaceae</taxon>
        <taxon>Janibacter</taxon>
    </lineage>
</organism>
<evidence type="ECO:0000256" key="1">
    <source>
        <dbReference type="SAM" id="MobiDB-lite"/>
    </source>
</evidence>
<dbReference type="PANTHER" id="PTHR34215:SF1">
    <property type="entry name" value="YLXR DOMAIN-CONTAINING PROTEIN"/>
    <property type="match status" value="1"/>
</dbReference>
<name>A0A5P8FMV3_9MICO</name>
<dbReference type="AlphaFoldDB" id="A0A5P8FMV3"/>
<evidence type="ECO:0000313" key="4">
    <source>
        <dbReference type="Proteomes" id="UP000271708"/>
    </source>
</evidence>
<dbReference type="PANTHER" id="PTHR34215">
    <property type="entry name" value="BLL0784 PROTEIN"/>
    <property type="match status" value="1"/>
</dbReference>
<feature type="domain" description="YlxR" evidence="2">
    <location>
        <begin position="30"/>
        <end position="97"/>
    </location>
</feature>
<protein>
    <submittedName>
        <fullName evidence="3">DUF448 domain-containing protein</fullName>
    </submittedName>
</protein>